<protein>
    <recommendedName>
        <fullName evidence="4">Lipocalin-like domain-containing protein</fullName>
    </recommendedName>
</protein>
<keyword evidence="1" id="KW-0732">Signal</keyword>
<dbReference type="Proteomes" id="UP000318081">
    <property type="component" value="Chromosome"/>
</dbReference>
<evidence type="ECO:0000256" key="1">
    <source>
        <dbReference type="SAM" id="SignalP"/>
    </source>
</evidence>
<evidence type="ECO:0000313" key="3">
    <source>
        <dbReference type="Proteomes" id="UP000318081"/>
    </source>
</evidence>
<keyword evidence="3" id="KW-1185">Reference proteome</keyword>
<dbReference type="EMBL" id="CP036432">
    <property type="protein sequence ID" value="QDV87511.1"/>
    <property type="molecule type" value="Genomic_DNA"/>
</dbReference>
<name>A0ABX5Y3I2_9BACT</name>
<reference evidence="2 3" key="1">
    <citation type="submission" date="2019-02" db="EMBL/GenBank/DDBJ databases">
        <title>Deep-cultivation of Planctomycetes and their phenomic and genomic characterization uncovers novel biology.</title>
        <authorList>
            <person name="Wiegand S."/>
            <person name="Jogler M."/>
            <person name="Boedeker C."/>
            <person name="Pinto D."/>
            <person name="Vollmers J."/>
            <person name="Rivas-Marin E."/>
            <person name="Kohn T."/>
            <person name="Peeters S.H."/>
            <person name="Heuer A."/>
            <person name="Rast P."/>
            <person name="Oberbeckmann S."/>
            <person name="Bunk B."/>
            <person name="Jeske O."/>
            <person name="Meyerdierks A."/>
            <person name="Storesund J.E."/>
            <person name="Kallscheuer N."/>
            <person name="Luecker S."/>
            <person name="Lage O.M."/>
            <person name="Pohl T."/>
            <person name="Merkel B.J."/>
            <person name="Hornburger P."/>
            <person name="Mueller R.-W."/>
            <person name="Bruemmer F."/>
            <person name="Labrenz M."/>
            <person name="Spormann A.M."/>
            <person name="Op den Camp H."/>
            <person name="Overmann J."/>
            <person name="Amann R."/>
            <person name="Jetten M.S.M."/>
            <person name="Mascher T."/>
            <person name="Medema M.H."/>
            <person name="Devos D.P."/>
            <person name="Kaster A.-K."/>
            <person name="Ovreas L."/>
            <person name="Rohde M."/>
            <person name="Galperin M.Y."/>
            <person name="Jogler C."/>
        </authorList>
    </citation>
    <scope>NUCLEOTIDE SEQUENCE [LARGE SCALE GENOMIC DNA]</scope>
    <source>
        <strain evidence="2 3">TBK1r</strain>
    </source>
</reference>
<accession>A0ABX5Y3I2</accession>
<organism evidence="2 3">
    <name type="scientific">Stieleria magnilauensis</name>
    <dbReference type="NCBI Taxonomy" id="2527963"/>
    <lineage>
        <taxon>Bacteria</taxon>
        <taxon>Pseudomonadati</taxon>
        <taxon>Planctomycetota</taxon>
        <taxon>Planctomycetia</taxon>
        <taxon>Pirellulales</taxon>
        <taxon>Pirellulaceae</taxon>
        <taxon>Stieleria</taxon>
    </lineage>
</organism>
<feature type="chain" id="PRO_5046012152" description="Lipocalin-like domain-containing protein" evidence="1">
    <location>
        <begin position="23"/>
        <end position="469"/>
    </location>
</feature>
<evidence type="ECO:0008006" key="4">
    <source>
        <dbReference type="Google" id="ProtNLM"/>
    </source>
</evidence>
<evidence type="ECO:0000313" key="2">
    <source>
        <dbReference type="EMBL" id="QDV87511.1"/>
    </source>
</evidence>
<gene>
    <name evidence="2" type="ORF">TBK1r_65420</name>
</gene>
<proteinExistence type="predicted"/>
<sequence>MPVRCIVPLLLFAFVFHRSASAQQPGGGPLPNAIDQHFKFLTGTWDYSYQDNGQAYHGVWSVRRSENGAALLSHFEEVGPNGAVSGDYLHGWNAGSNQLIDNFVSGKLGIGRATYTLVAEEKAEGSSESTLPDGTPRTTKLRSEYSPDKIIWTNYQTVLDGKKQADRVFTFTRRKPTTQKESTETAAATLPDDVKAKMAKQVGTWTTRGTRDGKPFEGLYLARWNDAKTGLIFNSREGHHVLNGMSHWDPQTGAIVEVWATPQGTAILHFEKFDDDRWSGHADLQFDANGPINGVGIELRFHDGGFAFVGDAAPGKLPFSVTNTKVSLDQSMQALQSFGDLLVGGIWVNKDEDSVAEHTYTWLPGENVLSLQREGGTFPGTSVYSIHHPTHSVRGYESDHDGVMGVATLVQTRDDQWKLYGHYSGEDATQDLLLTITQTGPDSVEATGSIRINGNTQPWNACHWTREQP</sequence>
<feature type="signal peptide" evidence="1">
    <location>
        <begin position="1"/>
        <end position="22"/>
    </location>
</feature>